<evidence type="ECO:0000256" key="2">
    <source>
        <dbReference type="ARBA" id="ARBA00022692"/>
    </source>
</evidence>
<keyword evidence="7" id="KW-0407">Ion channel</keyword>
<dbReference type="GO" id="GO:0016020">
    <property type="term" value="C:membrane"/>
    <property type="evidence" value="ECO:0007669"/>
    <property type="project" value="UniProtKB-SubCell"/>
</dbReference>
<name>A0A7W6N0F9_9BACT</name>
<dbReference type="Proteomes" id="UP000546007">
    <property type="component" value="Unassembled WGS sequence"/>
</dbReference>
<evidence type="ECO:0000313" key="7">
    <source>
        <dbReference type="EMBL" id="MBB4027996.1"/>
    </source>
</evidence>
<gene>
    <name evidence="7" type="ORF">GGR14_003817</name>
</gene>
<dbReference type="InterPro" id="IPR005821">
    <property type="entry name" value="Ion_trans_dom"/>
</dbReference>
<accession>A0A7W6N0F9</accession>
<feature type="transmembrane region" description="Helical" evidence="5">
    <location>
        <begin position="75"/>
        <end position="95"/>
    </location>
</feature>
<evidence type="ECO:0000256" key="5">
    <source>
        <dbReference type="SAM" id="Phobius"/>
    </source>
</evidence>
<dbReference type="RefSeq" id="WP_124316131.1">
    <property type="nucleotide sequence ID" value="NZ_AP028155.1"/>
</dbReference>
<dbReference type="AlphaFoldDB" id="A0A7W6N0F9"/>
<dbReference type="GeneID" id="93101324"/>
<evidence type="ECO:0000313" key="8">
    <source>
        <dbReference type="Proteomes" id="UP000546007"/>
    </source>
</evidence>
<feature type="transmembrane region" description="Helical" evidence="5">
    <location>
        <begin position="187"/>
        <end position="210"/>
    </location>
</feature>
<organism evidence="7 8">
    <name type="scientific">Butyricimonas faecihominis</name>
    <dbReference type="NCBI Taxonomy" id="1472416"/>
    <lineage>
        <taxon>Bacteria</taxon>
        <taxon>Pseudomonadati</taxon>
        <taxon>Bacteroidota</taxon>
        <taxon>Bacteroidia</taxon>
        <taxon>Bacteroidales</taxon>
        <taxon>Odoribacteraceae</taxon>
        <taxon>Butyricimonas</taxon>
    </lineage>
</organism>
<dbReference type="Gene3D" id="1.20.120.350">
    <property type="entry name" value="Voltage-gated potassium channels. Chain C"/>
    <property type="match status" value="1"/>
</dbReference>
<keyword evidence="7" id="KW-0406">Ion transport</keyword>
<comment type="caution">
    <text evidence="7">The sequence shown here is derived from an EMBL/GenBank/DDBJ whole genome shotgun (WGS) entry which is preliminary data.</text>
</comment>
<keyword evidence="4 5" id="KW-0472">Membrane</keyword>
<keyword evidence="3 5" id="KW-1133">Transmembrane helix</keyword>
<proteinExistence type="predicted"/>
<evidence type="ECO:0000256" key="4">
    <source>
        <dbReference type="ARBA" id="ARBA00023136"/>
    </source>
</evidence>
<keyword evidence="7" id="KW-0813">Transport</keyword>
<comment type="subcellular location">
    <subcellularLocation>
        <location evidence="1">Membrane</location>
        <topology evidence="1">Multi-pass membrane protein</topology>
    </subcellularLocation>
</comment>
<dbReference type="EMBL" id="JACIES010000015">
    <property type="protein sequence ID" value="MBB4027996.1"/>
    <property type="molecule type" value="Genomic_DNA"/>
</dbReference>
<dbReference type="GO" id="GO:0005216">
    <property type="term" value="F:monoatomic ion channel activity"/>
    <property type="evidence" value="ECO:0007669"/>
    <property type="project" value="InterPro"/>
</dbReference>
<dbReference type="Pfam" id="PF00520">
    <property type="entry name" value="Ion_trans"/>
    <property type="match status" value="1"/>
</dbReference>
<feature type="transmembrane region" description="Helical" evidence="5">
    <location>
        <begin position="43"/>
        <end position="63"/>
    </location>
</feature>
<dbReference type="InterPro" id="IPR027359">
    <property type="entry name" value="Volt_channel_dom_sf"/>
</dbReference>
<evidence type="ECO:0000259" key="6">
    <source>
        <dbReference type="Pfam" id="PF00520"/>
    </source>
</evidence>
<keyword evidence="2 5" id="KW-0812">Transmembrane</keyword>
<dbReference type="OrthoDB" id="9799090at2"/>
<dbReference type="Gene3D" id="1.10.287.70">
    <property type="match status" value="1"/>
</dbReference>
<evidence type="ECO:0000256" key="3">
    <source>
        <dbReference type="ARBA" id="ARBA00022989"/>
    </source>
</evidence>
<reference evidence="7 8" key="1">
    <citation type="submission" date="2020-08" db="EMBL/GenBank/DDBJ databases">
        <title>Genomic Encyclopedia of Type Strains, Phase IV (KMG-IV): sequencing the most valuable type-strain genomes for metagenomic binning, comparative biology and taxonomic classification.</title>
        <authorList>
            <person name="Goeker M."/>
        </authorList>
    </citation>
    <scope>NUCLEOTIDE SEQUENCE [LARGE SCALE GENOMIC DNA]</scope>
    <source>
        <strain evidence="7 8">DSM 105721</strain>
    </source>
</reference>
<feature type="domain" description="Ion transport" evidence="6">
    <location>
        <begin position="14"/>
        <end position="221"/>
    </location>
</feature>
<dbReference type="SUPFAM" id="SSF81324">
    <property type="entry name" value="Voltage-gated potassium channels"/>
    <property type="match status" value="1"/>
</dbReference>
<evidence type="ECO:0000256" key="1">
    <source>
        <dbReference type="ARBA" id="ARBA00004141"/>
    </source>
</evidence>
<feature type="transmembrane region" description="Helical" evidence="5">
    <location>
        <begin position="12"/>
        <end position="31"/>
    </location>
</feature>
<feature type="transmembrane region" description="Helical" evidence="5">
    <location>
        <begin position="101"/>
        <end position="119"/>
    </location>
</feature>
<feature type="transmembrane region" description="Helical" evidence="5">
    <location>
        <begin position="131"/>
        <end position="152"/>
    </location>
</feature>
<sequence>MKRSKVFEQILNGLVLLGSLAIIIVASIELLDGNNALSEAFILKFHLWVCGLFLADFFVRWYTDGWTGRFFNHNLFFLLVSIPYLNIVYGLSTTISHSTWLILRLIPLARGIYGVSLIVSWMTRSRITNLFATYLTILFTTIYFCSIIFYYMEHGVNPPVKTYWDAFDWALMNVTTVGSNIFGVTKIGQILAVILAAAGMIFFPIFTAYVTTIFQRKRKETNGTADEQTTL</sequence>
<protein>
    <submittedName>
        <fullName evidence="7">Voltage-gated potassium channel</fullName>
    </submittedName>
</protein>
<keyword evidence="8" id="KW-1185">Reference proteome</keyword>